<dbReference type="Pfam" id="PF00025">
    <property type="entry name" value="Arf"/>
    <property type="match status" value="1"/>
</dbReference>
<keyword evidence="2 3" id="KW-0342">GTP-binding</keyword>
<dbReference type="AlphaFoldDB" id="A0AAJ7PAP5"/>
<feature type="binding site" evidence="3">
    <location>
        <begin position="7"/>
        <end position="14"/>
    </location>
    <ligand>
        <name>GTP</name>
        <dbReference type="ChEBI" id="CHEBI:37565"/>
    </ligand>
</feature>
<dbReference type="GeneID" id="100906898"/>
<dbReference type="GO" id="GO:0003924">
    <property type="term" value="F:GTPase activity"/>
    <property type="evidence" value="ECO:0007669"/>
    <property type="project" value="InterPro"/>
</dbReference>
<evidence type="ECO:0000313" key="5">
    <source>
        <dbReference type="Proteomes" id="UP000694867"/>
    </source>
</evidence>
<accession>A0AAJ7PAP5</accession>
<feature type="binding site" evidence="4">
    <location>
        <position position="37"/>
    </location>
    <ligand>
        <name>Mg(2+)</name>
        <dbReference type="ChEBI" id="CHEBI:18420"/>
    </ligand>
</feature>
<keyword evidence="4" id="KW-0460">Magnesium</keyword>
<evidence type="ECO:0000256" key="4">
    <source>
        <dbReference type="PIRSR" id="PIRSR606689-2"/>
    </source>
</evidence>
<organism evidence="5 6">
    <name type="scientific">Galendromus occidentalis</name>
    <name type="common">western predatory mite</name>
    <dbReference type="NCBI Taxonomy" id="34638"/>
    <lineage>
        <taxon>Eukaryota</taxon>
        <taxon>Metazoa</taxon>
        <taxon>Ecdysozoa</taxon>
        <taxon>Arthropoda</taxon>
        <taxon>Chelicerata</taxon>
        <taxon>Arachnida</taxon>
        <taxon>Acari</taxon>
        <taxon>Parasitiformes</taxon>
        <taxon>Mesostigmata</taxon>
        <taxon>Gamasina</taxon>
        <taxon>Phytoseioidea</taxon>
        <taxon>Phytoseiidae</taxon>
        <taxon>Typhlodrominae</taxon>
        <taxon>Galendromus</taxon>
    </lineage>
</organism>
<dbReference type="RefSeq" id="XP_018496720.2">
    <property type="nucleotide sequence ID" value="XM_018641204.2"/>
</dbReference>
<protein>
    <submittedName>
        <fullName evidence="6">ADP-ribosylation factor-like protein 8d</fullName>
    </submittedName>
</protein>
<feature type="binding site" evidence="4">
    <location>
        <position position="14"/>
    </location>
    <ligand>
        <name>Mg(2+)</name>
        <dbReference type="ChEBI" id="CHEBI:18420"/>
    </ligand>
</feature>
<keyword evidence="5" id="KW-1185">Reference proteome</keyword>
<keyword evidence="4" id="KW-0479">Metal-binding</keyword>
<name>A0AAJ7PAP5_9ACAR</name>
<evidence type="ECO:0000313" key="6">
    <source>
        <dbReference type="RefSeq" id="XP_018496720.2"/>
    </source>
</evidence>
<dbReference type="Gene3D" id="3.40.50.300">
    <property type="entry name" value="P-loop containing nucleotide triphosphate hydrolases"/>
    <property type="match status" value="1"/>
</dbReference>
<dbReference type="InterPro" id="IPR027417">
    <property type="entry name" value="P-loop_NTPase"/>
</dbReference>
<feature type="binding site" evidence="3">
    <location>
        <begin position="119"/>
        <end position="122"/>
    </location>
    <ligand>
        <name>GTP</name>
        <dbReference type="ChEBI" id="CHEBI:37565"/>
    </ligand>
</feature>
<dbReference type="GO" id="GO:0046872">
    <property type="term" value="F:metal ion binding"/>
    <property type="evidence" value="ECO:0007669"/>
    <property type="project" value="UniProtKB-KW"/>
</dbReference>
<reference evidence="6" key="1">
    <citation type="submission" date="2025-08" db="UniProtKB">
        <authorList>
            <consortium name="RefSeq"/>
        </authorList>
    </citation>
    <scope>IDENTIFICATION</scope>
</reference>
<evidence type="ECO:0000256" key="2">
    <source>
        <dbReference type="ARBA" id="ARBA00023134"/>
    </source>
</evidence>
<dbReference type="GO" id="GO:0005525">
    <property type="term" value="F:GTP binding"/>
    <property type="evidence" value="ECO:0007669"/>
    <property type="project" value="UniProtKB-KW"/>
</dbReference>
<feature type="binding site" evidence="3">
    <location>
        <position position="65"/>
    </location>
    <ligand>
        <name>GTP</name>
        <dbReference type="ChEBI" id="CHEBI:37565"/>
    </ligand>
</feature>
<gene>
    <name evidence="6" type="primary">LOC100906898</name>
</gene>
<sequence>MTILTIGPVNSGKSSLIKRLEEVSAPEYRRMPHTFATTGLNISDLRLSTSASRKGTMVTVRELGGVMYNLWTKHAVDKDIDAIIFVIDGSNREFFPTAHVGLYDILTCGSTAPLLIVFNKADLCSDNDIERYRQALGVDRLKEFAHQEISVVKTSVKTIFGVDKMNAWISDRVTEAEKRREVLHAQNTAS</sequence>
<dbReference type="PRINTS" id="PR00449">
    <property type="entry name" value="RASTRNSFRMNG"/>
</dbReference>
<dbReference type="PANTHER" id="PTHR46688">
    <property type="entry name" value="ADP-RIBOSYLATION FACTOR-LIKE PROTEIN 16"/>
    <property type="match status" value="1"/>
</dbReference>
<keyword evidence="1 3" id="KW-0547">Nucleotide-binding</keyword>
<dbReference type="InterPro" id="IPR006689">
    <property type="entry name" value="Small_GTPase_ARF/SAR"/>
</dbReference>
<dbReference type="PANTHER" id="PTHR46688:SF1">
    <property type="entry name" value="ADP-RIBOSYLATION FACTOR-LIKE PROTEIN 16"/>
    <property type="match status" value="1"/>
</dbReference>
<proteinExistence type="predicted"/>
<dbReference type="Proteomes" id="UP000694867">
    <property type="component" value="Unplaced"/>
</dbReference>
<evidence type="ECO:0000256" key="3">
    <source>
        <dbReference type="PIRSR" id="PIRSR606689-1"/>
    </source>
</evidence>
<evidence type="ECO:0000256" key="1">
    <source>
        <dbReference type="ARBA" id="ARBA00022741"/>
    </source>
</evidence>
<dbReference type="KEGG" id="goe:100906898"/>
<dbReference type="SUPFAM" id="SSF52540">
    <property type="entry name" value="P-loop containing nucleoside triphosphate hydrolases"/>
    <property type="match status" value="1"/>
</dbReference>